<evidence type="ECO:0000313" key="2">
    <source>
        <dbReference type="EMBL" id="KAL0329281.1"/>
    </source>
</evidence>
<dbReference type="InterPro" id="IPR012337">
    <property type="entry name" value="RNaseH-like_sf"/>
</dbReference>
<sequence length="399" mass="45706">MYYETEQEQQNIAGCKRNISYSGEGSSAASTMQFKKQTQVGPINLYFRKESNEVMQQRKRKKAKVIDETKKKLRENAAQKICTWIYDAGLPFNVVHCESLGPTIEAIGQYGPGMKPPSYYEVRVKYLKKEMEHTNNILKAWEEDQAKYGCSLMADGWTDRKHLSLINFLVNSAKGIKFIGSVDASSSSHTGEKLFELLDKFVQQIGENNVIQVITDASANVLADLMFENFFKIQNLKKTYEQAVMINGYIYNSSPLLDTLWDFIAKRYMVRSAKTRFATAFLTLKQFHAKKTNLKKMLTSEKWTISKLNLSDEDDDEENARVYEDDDLTWSDVARAFGVDEYAYAFCPCHSKELMTRRVDDDNFINDSGVDPAERYGSDNEHSPSCAPQVGFYLFQITH</sequence>
<dbReference type="InterPro" id="IPR007021">
    <property type="entry name" value="DUF659"/>
</dbReference>
<dbReference type="AlphaFoldDB" id="A0AAW2MDS3"/>
<reference evidence="2" key="2">
    <citation type="journal article" date="2024" name="Plant">
        <title>Genomic evolution and insights into agronomic trait innovations of Sesamum species.</title>
        <authorList>
            <person name="Miao H."/>
            <person name="Wang L."/>
            <person name="Qu L."/>
            <person name="Liu H."/>
            <person name="Sun Y."/>
            <person name="Le M."/>
            <person name="Wang Q."/>
            <person name="Wei S."/>
            <person name="Zheng Y."/>
            <person name="Lin W."/>
            <person name="Duan Y."/>
            <person name="Cao H."/>
            <person name="Xiong S."/>
            <person name="Wang X."/>
            <person name="Wei L."/>
            <person name="Li C."/>
            <person name="Ma Q."/>
            <person name="Ju M."/>
            <person name="Zhao R."/>
            <person name="Li G."/>
            <person name="Mu C."/>
            <person name="Tian Q."/>
            <person name="Mei H."/>
            <person name="Zhang T."/>
            <person name="Gao T."/>
            <person name="Zhang H."/>
        </authorList>
    </citation>
    <scope>NUCLEOTIDE SEQUENCE</scope>
    <source>
        <strain evidence="2">G02</strain>
    </source>
</reference>
<dbReference type="SUPFAM" id="SSF53098">
    <property type="entry name" value="Ribonuclease H-like"/>
    <property type="match status" value="1"/>
</dbReference>
<accession>A0AAW2MDS3</accession>
<dbReference type="PANTHER" id="PTHR32166">
    <property type="entry name" value="OSJNBA0013A04.12 PROTEIN"/>
    <property type="match status" value="1"/>
</dbReference>
<evidence type="ECO:0000259" key="1">
    <source>
        <dbReference type="Pfam" id="PF04937"/>
    </source>
</evidence>
<reference evidence="2" key="1">
    <citation type="submission" date="2020-06" db="EMBL/GenBank/DDBJ databases">
        <authorList>
            <person name="Li T."/>
            <person name="Hu X."/>
            <person name="Zhang T."/>
            <person name="Song X."/>
            <person name="Zhang H."/>
            <person name="Dai N."/>
            <person name="Sheng W."/>
            <person name="Hou X."/>
            <person name="Wei L."/>
        </authorList>
    </citation>
    <scope>NUCLEOTIDE SEQUENCE</scope>
    <source>
        <strain evidence="2">G02</strain>
        <tissue evidence="2">Leaf</tissue>
    </source>
</reference>
<dbReference type="EMBL" id="JACGWJ010000022">
    <property type="protein sequence ID" value="KAL0329281.1"/>
    <property type="molecule type" value="Genomic_DNA"/>
</dbReference>
<dbReference type="Pfam" id="PF04937">
    <property type="entry name" value="DUF659"/>
    <property type="match status" value="1"/>
</dbReference>
<feature type="domain" description="DUF659" evidence="1">
    <location>
        <begin position="117"/>
        <end position="221"/>
    </location>
</feature>
<organism evidence="2">
    <name type="scientific">Sesamum radiatum</name>
    <name type="common">Black benniseed</name>
    <dbReference type="NCBI Taxonomy" id="300843"/>
    <lineage>
        <taxon>Eukaryota</taxon>
        <taxon>Viridiplantae</taxon>
        <taxon>Streptophyta</taxon>
        <taxon>Embryophyta</taxon>
        <taxon>Tracheophyta</taxon>
        <taxon>Spermatophyta</taxon>
        <taxon>Magnoliopsida</taxon>
        <taxon>eudicotyledons</taxon>
        <taxon>Gunneridae</taxon>
        <taxon>Pentapetalae</taxon>
        <taxon>asterids</taxon>
        <taxon>lamiids</taxon>
        <taxon>Lamiales</taxon>
        <taxon>Pedaliaceae</taxon>
        <taxon>Sesamum</taxon>
    </lineage>
</organism>
<protein>
    <recommendedName>
        <fullName evidence="1">DUF659 domain-containing protein</fullName>
    </recommendedName>
</protein>
<proteinExistence type="predicted"/>
<dbReference type="PANTHER" id="PTHR32166:SF74">
    <property type="entry name" value="OS05G0256350 PROTEIN"/>
    <property type="match status" value="1"/>
</dbReference>
<name>A0AAW2MDS3_SESRA</name>
<gene>
    <name evidence="2" type="ORF">Sradi_4914800</name>
</gene>
<comment type="caution">
    <text evidence="2">The sequence shown here is derived from an EMBL/GenBank/DDBJ whole genome shotgun (WGS) entry which is preliminary data.</text>
</comment>